<evidence type="ECO:0000256" key="1">
    <source>
        <dbReference type="SAM" id="Phobius"/>
    </source>
</evidence>
<keyword evidence="1" id="KW-1133">Transmembrane helix</keyword>
<feature type="transmembrane region" description="Helical" evidence="1">
    <location>
        <begin position="36"/>
        <end position="55"/>
    </location>
</feature>
<keyword evidence="1" id="KW-0812">Transmembrane</keyword>
<dbReference type="GO" id="GO:0016787">
    <property type="term" value="F:hydrolase activity"/>
    <property type="evidence" value="ECO:0007669"/>
    <property type="project" value="UniProtKB-KW"/>
</dbReference>
<feature type="transmembrane region" description="Helical" evidence="1">
    <location>
        <begin position="75"/>
        <end position="96"/>
    </location>
</feature>
<dbReference type="RefSeq" id="WP_377966740.1">
    <property type="nucleotide sequence ID" value="NZ_JBHZOL010000090.1"/>
</dbReference>
<dbReference type="InterPro" id="IPR007404">
    <property type="entry name" value="YdjM-like"/>
</dbReference>
<sequence length="194" mass="22988">MNTPSHFLMTAALEKANPRIPIVKSAFLLGSVAPDLSLWLLSIGGVIYYHFFLGWSTQVAFDYMFDQLFFHDPLWIVSHNFLHAPLILLAGLALVWRSRRHINSRSRWLFWFLVACLLHAGVDILTHVDDGPLVFFPFDWQTRFQSAVSYWDDRYHAEKFQVFEQTTNLVFLLYLLTPRLYRLWRYLRQRLSSF</sequence>
<comment type="caution">
    <text evidence="2">The sequence shown here is derived from an EMBL/GenBank/DDBJ whole genome shotgun (WGS) entry which is preliminary data.</text>
</comment>
<feature type="transmembrane region" description="Helical" evidence="1">
    <location>
        <begin position="162"/>
        <end position="181"/>
    </location>
</feature>
<reference evidence="2 3" key="1">
    <citation type="submission" date="2024-10" db="EMBL/GenBank/DDBJ databases">
        <authorList>
            <person name="Ratan Roy A."/>
            <person name="Morales Sandoval P.H."/>
            <person name="De Los Santos Villalobos S."/>
            <person name="Chakraborty S."/>
            <person name="Mukherjee J."/>
        </authorList>
    </citation>
    <scope>NUCLEOTIDE SEQUENCE [LARGE SCALE GENOMIC DNA]</scope>
    <source>
        <strain evidence="2 3">S1</strain>
    </source>
</reference>
<keyword evidence="2" id="KW-0378">Hydrolase</keyword>
<dbReference type="Proteomes" id="UP001600165">
    <property type="component" value="Unassembled WGS sequence"/>
</dbReference>
<gene>
    <name evidence="2" type="ORF">ACFVKH_15700</name>
</gene>
<feature type="transmembrane region" description="Helical" evidence="1">
    <location>
        <begin position="108"/>
        <end position="128"/>
    </location>
</feature>
<evidence type="ECO:0000313" key="3">
    <source>
        <dbReference type="Proteomes" id="UP001600165"/>
    </source>
</evidence>
<dbReference type="Pfam" id="PF04307">
    <property type="entry name" value="YdjM"/>
    <property type="match status" value="1"/>
</dbReference>
<proteinExistence type="predicted"/>
<name>A0ABW6IHN3_9CYAN</name>
<dbReference type="EMBL" id="JBHZOL010000090">
    <property type="protein sequence ID" value="MFE4107734.1"/>
    <property type="molecule type" value="Genomic_DNA"/>
</dbReference>
<organism evidence="2 3">
    <name type="scientific">Almyronema epifaneia S1</name>
    <dbReference type="NCBI Taxonomy" id="2991925"/>
    <lineage>
        <taxon>Bacteria</taxon>
        <taxon>Bacillati</taxon>
        <taxon>Cyanobacteriota</taxon>
        <taxon>Cyanophyceae</taxon>
        <taxon>Nodosilineales</taxon>
        <taxon>Nodosilineaceae</taxon>
        <taxon>Almyronema</taxon>
        <taxon>Almyronema epifaneia</taxon>
    </lineage>
</organism>
<evidence type="ECO:0000313" key="2">
    <source>
        <dbReference type="EMBL" id="MFE4107734.1"/>
    </source>
</evidence>
<protein>
    <submittedName>
        <fullName evidence="2">Metal-dependent hydrolase</fullName>
    </submittedName>
</protein>
<accession>A0ABW6IHN3</accession>
<keyword evidence="3" id="KW-1185">Reference proteome</keyword>
<keyword evidence="1" id="KW-0472">Membrane</keyword>